<accession>A0ABS7JQD7</accession>
<proteinExistence type="predicted"/>
<dbReference type="Gene3D" id="3.40.50.2000">
    <property type="entry name" value="Glycogen Phosphorylase B"/>
    <property type="match status" value="1"/>
</dbReference>
<sequence>MINTMHYLDSRFSLDLMLVQTADTEYFKMLESKVKHTKNTRILPPVSFEEIIPFSTQYDIGFYILQPTNYNGYFALPNKFFEFIQARLAIA</sequence>
<organism evidence="1 2">
    <name type="scientific">Helicobacter turcicus</name>
    <dbReference type="NCBI Taxonomy" id="2867412"/>
    <lineage>
        <taxon>Bacteria</taxon>
        <taxon>Pseudomonadati</taxon>
        <taxon>Campylobacterota</taxon>
        <taxon>Epsilonproteobacteria</taxon>
        <taxon>Campylobacterales</taxon>
        <taxon>Helicobacteraceae</taxon>
        <taxon>Helicobacter</taxon>
    </lineage>
</organism>
<dbReference type="Proteomes" id="UP000700059">
    <property type="component" value="Unassembled WGS sequence"/>
</dbReference>
<comment type="caution">
    <text evidence="1">The sequence shown here is derived from an EMBL/GenBank/DDBJ whole genome shotgun (WGS) entry which is preliminary data.</text>
</comment>
<gene>
    <name evidence="1" type="ORF">K4G57_08920</name>
</gene>
<keyword evidence="2" id="KW-1185">Reference proteome</keyword>
<protein>
    <submittedName>
        <fullName evidence="1">Capsular biosynthesis protein</fullName>
    </submittedName>
</protein>
<name>A0ABS7JQD7_9HELI</name>
<feature type="non-terminal residue" evidence="1">
    <location>
        <position position="91"/>
    </location>
</feature>
<evidence type="ECO:0000313" key="2">
    <source>
        <dbReference type="Proteomes" id="UP000700059"/>
    </source>
</evidence>
<evidence type="ECO:0000313" key="1">
    <source>
        <dbReference type="EMBL" id="MBX7491573.1"/>
    </source>
</evidence>
<reference evidence="1 2" key="1">
    <citation type="submission" date="2021-08" db="EMBL/GenBank/DDBJ databases">
        <title>Helicobacter spp. isolated from feces of Anatolian Ground Squirrel (Spermophilus xanthoprymnus) in Turkey.</title>
        <authorList>
            <person name="Aydin F."/>
            <person name="Abay S."/>
            <person name="Kayman T."/>
            <person name="Karakaya E."/>
            <person name="Saticioglu I.B."/>
        </authorList>
    </citation>
    <scope>NUCLEOTIDE SEQUENCE [LARGE SCALE GENOMIC DNA]</scope>
    <source>
        <strain evidence="1 2">Faydin-H70</strain>
    </source>
</reference>
<dbReference type="EMBL" id="JAIGYQ010000027">
    <property type="protein sequence ID" value="MBX7491573.1"/>
    <property type="molecule type" value="Genomic_DNA"/>
</dbReference>